<evidence type="ECO:0000313" key="2">
    <source>
        <dbReference type="Proteomes" id="UP000033615"/>
    </source>
</evidence>
<name>A0A1V4CYE7_9ACTN</name>
<proteinExistence type="predicted"/>
<dbReference type="EMBL" id="LAKD02000086">
    <property type="protein sequence ID" value="OPF73805.1"/>
    <property type="molecule type" value="Genomic_DNA"/>
</dbReference>
<dbReference type="SUPFAM" id="SSF53335">
    <property type="entry name" value="S-adenosyl-L-methionine-dependent methyltransferases"/>
    <property type="match status" value="1"/>
</dbReference>
<comment type="caution">
    <text evidence="1">The sequence shown here is derived from an EMBL/GenBank/DDBJ whole genome shotgun (WGS) entry which is preliminary data.</text>
</comment>
<dbReference type="Proteomes" id="UP000033615">
    <property type="component" value="Unassembled WGS sequence"/>
</dbReference>
<evidence type="ECO:0008006" key="3">
    <source>
        <dbReference type="Google" id="ProtNLM"/>
    </source>
</evidence>
<evidence type="ECO:0000313" key="1">
    <source>
        <dbReference type="EMBL" id="OPF73805.1"/>
    </source>
</evidence>
<dbReference type="Pfam" id="PF13489">
    <property type="entry name" value="Methyltransf_23"/>
    <property type="match status" value="1"/>
</dbReference>
<accession>A0A1V4CYE7</accession>
<dbReference type="AlphaFoldDB" id="A0A1V4CYE7"/>
<keyword evidence="2" id="KW-1185">Reference proteome</keyword>
<gene>
    <name evidence="1" type="ORF">VT50_0228040</name>
</gene>
<reference evidence="1" key="1">
    <citation type="submission" date="2016-12" db="EMBL/GenBank/DDBJ databases">
        <title>Genome sequence of Streptomyces antioxidans MUSC 164.</title>
        <authorList>
            <person name="Lee L.-H."/>
            <person name="Ser H.-L."/>
        </authorList>
    </citation>
    <scope>NUCLEOTIDE SEQUENCE [LARGE SCALE GENOMIC DNA]</scope>
    <source>
        <strain evidence="1">MUSC 164</strain>
    </source>
</reference>
<protein>
    <recommendedName>
        <fullName evidence="3">Methyltransferase type 11 domain-containing protein</fullName>
    </recommendedName>
</protein>
<sequence length="121" mass="13452">MISMYHYLEHTVDPRAEMAAAAAALPVGGHLAIELPDPECTWARPLGKWWISWLRPRHLHMIPIANLRAELSALGLTVVSEQRAEPHNGQDVISAAILAMNAALIGGEDLAWRRHERHRAS</sequence>
<dbReference type="Gene3D" id="3.40.50.150">
    <property type="entry name" value="Vaccinia Virus protein VP39"/>
    <property type="match status" value="1"/>
</dbReference>
<dbReference type="InterPro" id="IPR029063">
    <property type="entry name" value="SAM-dependent_MTases_sf"/>
</dbReference>
<organism evidence="1 2">
    <name type="scientific">Streptomyces antioxidans</name>
    <dbReference type="NCBI Taxonomy" id="1507734"/>
    <lineage>
        <taxon>Bacteria</taxon>
        <taxon>Bacillati</taxon>
        <taxon>Actinomycetota</taxon>
        <taxon>Actinomycetes</taxon>
        <taxon>Kitasatosporales</taxon>
        <taxon>Streptomycetaceae</taxon>
        <taxon>Streptomyces</taxon>
    </lineage>
</organism>